<dbReference type="GO" id="GO:0016151">
    <property type="term" value="F:nickel cation binding"/>
    <property type="evidence" value="ECO:0007669"/>
    <property type="project" value="InterPro"/>
</dbReference>
<sequence>MLPEKVKSTRQWRAKLDIDLVLREHQTVVSKVLHHGPLRIQKPFPQEDGSCHLYLLHPPGGLVGGDQLSIRITAASGTRALVTTPSAGKFYRCLEKLEQKQKVQIHVGDSAEVEWLPQENIFFDGAQAGVETEVHLATDGVFIGWEIQCLGRQASGESFSNGSVLQRLQLFRNGRLLYRERLQMIPRTPVMKAGWGLGGMNVIGSLIAALPGEKARRQSGQIQSVVAELNAIYPGQMWGFSLKKSVVLARYLGESPEDCRAGLNEMRLMLSAADICTTGSTPRIWNT</sequence>
<evidence type="ECO:0008006" key="4">
    <source>
        <dbReference type="Google" id="ProtNLM"/>
    </source>
</evidence>
<dbReference type="HAMAP" id="MF_01384">
    <property type="entry name" value="UreD"/>
    <property type="match status" value="1"/>
</dbReference>
<dbReference type="PANTHER" id="PTHR33643">
    <property type="entry name" value="UREASE ACCESSORY PROTEIN D"/>
    <property type="match status" value="1"/>
</dbReference>
<dbReference type="EMBL" id="UINC01014916">
    <property type="protein sequence ID" value="SVA63233.1"/>
    <property type="molecule type" value="Genomic_DNA"/>
</dbReference>
<accession>A0A381XG43</accession>
<protein>
    <recommendedName>
        <fullName evidence="4">Urease accessory protein UreD</fullName>
    </recommendedName>
</protein>
<reference evidence="3" key="1">
    <citation type="submission" date="2018-05" db="EMBL/GenBank/DDBJ databases">
        <authorList>
            <person name="Lanie J.A."/>
            <person name="Ng W.-L."/>
            <person name="Kazmierczak K.M."/>
            <person name="Andrzejewski T.M."/>
            <person name="Davidsen T.M."/>
            <person name="Wayne K.J."/>
            <person name="Tettelin H."/>
            <person name="Glass J.I."/>
            <person name="Rusch D."/>
            <person name="Podicherti R."/>
            <person name="Tsui H.-C.T."/>
            <person name="Winkler M.E."/>
        </authorList>
    </citation>
    <scope>NUCLEOTIDE SEQUENCE</scope>
</reference>
<comment type="similarity">
    <text evidence="1">Belongs to the UreD family.</text>
</comment>
<evidence type="ECO:0000256" key="1">
    <source>
        <dbReference type="ARBA" id="ARBA00007177"/>
    </source>
</evidence>
<evidence type="ECO:0000256" key="2">
    <source>
        <dbReference type="ARBA" id="ARBA00023186"/>
    </source>
</evidence>
<evidence type="ECO:0000313" key="3">
    <source>
        <dbReference type="EMBL" id="SVA63233.1"/>
    </source>
</evidence>
<proteinExistence type="inferred from homology"/>
<dbReference type="InterPro" id="IPR002669">
    <property type="entry name" value="UreD"/>
</dbReference>
<dbReference type="Pfam" id="PF01774">
    <property type="entry name" value="UreD"/>
    <property type="match status" value="1"/>
</dbReference>
<keyword evidence="2" id="KW-0143">Chaperone</keyword>
<organism evidence="3">
    <name type="scientific">marine metagenome</name>
    <dbReference type="NCBI Taxonomy" id="408172"/>
    <lineage>
        <taxon>unclassified sequences</taxon>
        <taxon>metagenomes</taxon>
        <taxon>ecological metagenomes</taxon>
    </lineage>
</organism>
<gene>
    <name evidence="3" type="ORF">METZ01_LOCUS116087</name>
</gene>
<dbReference type="AlphaFoldDB" id="A0A381XG43"/>
<name>A0A381XG43_9ZZZZ</name>
<dbReference type="PANTHER" id="PTHR33643:SF1">
    <property type="entry name" value="UREASE ACCESSORY PROTEIN D"/>
    <property type="match status" value="1"/>
</dbReference>